<accession>A0A1A8Y0Y9</accession>
<name>A0A1A8Y0Y9_9RHOO</name>
<dbReference type="RefSeq" id="WP_186412201.1">
    <property type="nucleotide sequence ID" value="NZ_FLQY01000361.1"/>
</dbReference>
<evidence type="ECO:0000313" key="2">
    <source>
        <dbReference type="EMBL" id="SBT10621.1"/>
    </source>
</evidence>
<protein>
    <recommendedName>
        <fullName evidence="4">Lipoprotein</fullName>
    </recommendedName>
</protein>
<evidence type="ECO:0000256" key="1">
    <source>
        <dbReference type="SAM" id="SignalP"/>
    </source>
</evidence>
<feature type="chain" id="PRO_5008381912" description="Lipoprotein" evidence="1">
    <location>
        <begin position="23"/>
        <end position="385"/>
    </location>
</feature>
<reference evidence="2 3" key="1">
    <citation type="submission" date="2016-06" db="EMBL/GenBank/DDBJ databases">
        <authorList>
            <person name="Kjaerup R.B."/>
            <person name="Dalgaard T.S."/>
            <person name="Juul-Madsen H.R."/>
        </authorList>
    </citation>
    <scope>NUCLEOTIDE SEQUENCE [LARGE SCALE GENOMIC DNA]</scope>
    <source>
        <strain evidence="2">2</strain>
    </source>
</reference>
<sequence length="385" mass="43415">MRARFAYGLVAATLFFATELVAADFGSKDGVAPANIDEITEILRQDTYDLELLISFGTSKGGSAGHLALAVRDGVPGDDLVYSANFYADRSDEHASGFYTADLMLGIPKKEYLFKTSSSLADTAAFGLDFGEIYKRSVIGVRVYGVPADEKTAVTDFFQRVNADYHRQAEDTEYHDGEVKYDYMRLNCAKTIGAAFRFGAGYEHLEVTSARLLKRRRIVVAATANIPMEMAMKLIKEWGARGYAMDVVLYKKYDGSTFVDPHDEPPVAFKDLPNRFPSVLSRDFRRDAGEYEDFDNLYAMHLLYSLGRYRVQVNEQTLLLEVKQAKNTKPYAEAVELATAGARSDMENNRRKLLFRSKGKYFWESADNSHLYDFTEDGKRQPSRE</sequence>
<evidence type="ECO:0000313" key="3">
    <source>
        <dbReference type="Proteomes" id="UP000199600"/>
    </source>
</evidence>
<organism evidence="2 3">
    <name type="scientific">Candidatus Propionivibrio aalborgensis</name>
    <dbReference type="NCBI Taxonomy" id="1860101"/>
    <lineage>
        <taxon>Bacteria</taxon>
        <taxon>Pseudomonadati</taxon>
        <taxon>Pseudomonadota</taxon>
        <taxon>Betaproteobacteria</taxon>
        <taxon>Rhodocyclales</taxon>
        <taxon>Rhodocyclaceae</taxon>
        <taxon>Propionivibrio</taxon>
    </lineage>
</organism>
<evidence type="ECO:0008006" key="4">
    <source>
        <dbReference type="Google" id="ProtNLM"/>
    </source>
</evidence>
<keyword evidence="1" id="KW-0732">Signal</keyword>
<feature type="signal peptide" evidence="1">
    <location>
        <begin position="1"/>
        <end position="22"/>
    </location>
</feature>
<gene>
    <name evidence="2" type="ORF">PROAA_590003</name>
</gene>
<keyword evidence="3" id="KW-1185">Reference proteome</keyword>
<dbReference type="EMBL" id="FLQY01000361">
    <property type="protein sequence ID" value="SBT10621.1"/>
    <property type="molecule type" value="Genomic_DNA"/>
</dbReference>
<dbReference type="Proteomes" id="UP000199600">
    <property type="component" value="Unassembled WGS sequence"/>
</dbReference>
<dbReference type="AlphaFoldDB" id="A0A1A8Y0Y9"/>
<proteinExistence type="predicted"/>